<evidence type="ECO:0000313" key="2">
    <source>
        <dbReference type="EMBL" id="GAD16689.1"/>
    </source>
</evidence>
<evidence type="ECO:0000256" key="1">
    <source>
        <dbReference type="SAM" id="MobiDB-lite"/>
    </source>
</evidence>
<dbReference type="GeneID" id="301047969"/>
<dbReference type="OrthoDB" id="2326589at2"/>
<dbReference type="RefSeq" id="WP_020281131.1">
    <property type="nucleotide sequence ID" value="NZ_AZED01000013.1"/>
</dbReference>
<accession>S4NCX7</accession>
<dbReference type="eggNOG" id="ENOG5030A6V">
    <property type="taxonomic scope" value="Bacteria"/>
</dbReference>
<evidence type="ECO:0008006" key="4">
    <source>
        <dbReference type="Google" id="ProtNLM"/>
    </source>
</evidence>
<feature type="compositionally biased region" description="Acidic residues" evidence="1">
    <location>
        <begin position="77"/>
        <end position="87"/>
    </location>
</feature>
<gene>
    <name evidence="2" type="ORF">LOT_1227</name>
</gene>
<reference evidence="3" key="1">
    <citation type="journal article" date="2013" name="Genome Announc.">
        <title>Draft Genome Sequence of D-Branched-Chain Amino Acid Producer Lactobacillus otakiensis JCM 15040T, Isolated from a Traditional Japanese Pickle.</title>
        <authorList>
            <person name="Doi K."/>
            <person name="Mori K."/>
            <person name="Mutaguchi Y."/>
            <person name="Tashiro K."/>
            <person name="Fujino Y."/>
            <person name="Ohmori T."/>
            <person name="Kuhara S."/>
            <person name="Ohshima T."/>
        </authorList>
    </citation>
    <scope>NUCLEOTIDE SEQUENCE [LARGE SCALE GENOMIC DNA]</scope>
    <source>
        <strain evidence="3">JCM 15040</strain>
    </source>
</reference>
<dbReference type="AlphaFoldDB" id="S4NCX7"/>
<dbReference type="EMBL" id="BASH01000003">
    <property type="protein sequence ID" value="GAD16689.1"/>
    <property type="molecule type" value="Genomic_DNA"/>
</dbReference>
<feature type="region of interest" description="Disordered" evidence="1">
    <location>
        <begin position="70"/>
        <end position="101"/>
    </location>
</feature>
<evidence type="ECO:0000313" key="3">
    <source>
        <dbReference type="Proteomes" id="UP000016361"/>
    </source>
</evidence>
<comment type="caution">
    <text evidence="2">The sequence shown here is derived from an EMBL/GenBank/DDBJ whole genome shotgun (WGS) entry which is preliminary data.</text>
</comment>
<proteinExistence type="predicted"/>
<dbReference type="Proteomes" id="UP000016361">
    <property type="component" value="Unassembled WGS sequence"/>
</dbReference>
<name>S4NCX7_9LACO</name>
<dbReference type="PATRIC" id="fig|1423780.4.peg.708"/>
<protein>
    <recommendedName>
        <fullName evidence="4">DUF2187 domain-containing protein</fullName>
    </recommendedName>
</protein>
<sequence length="101" mass="11599">MAKNTEVSEAQSKFHVGDEVSFKIEKQTFTGYVDKSYTNSFLITFESDDPEIIDKYHKKVVINNRHLKMIKAAPQPEVEDDEDEDESKDSKASKPKKSTKK</sequence>
<keyword evidence="3" id="KW-1185">Reference proteome</keyword>
<dbReference type="STRING" id="1423780.FD05_GL000706"/>
<organism evidence="2 3">
    <name type="scientific">Lentilactobacillus otakiensis DSM 19908 = JCM 15040</name>
    <dbReference type="NCBI Taxonomy" id="1423780"/>
    <lineage>
        <taxon>Bacteria</taxon>
        <taxon>Bacillati</taxon>
        <taxon>Bacillota</taxon>
        <taxon>Bacilli</taxon>
        <taxon>Lactobacillales</taxon>
        <taxon>Lactobacillaceae</taxon>
        <taxon>Lentilactobacillus</taxon>
    </lineage>
</organism>